<proteinExistence type="predicted"/>
<dbReference type="EMBL" id="JAESIL010000020">
    <property type="protein sequence ID" value="MBL3577838.1"/>
    <property type="molecule type" value="Genomic_DNA"/>
</dbReference>
<organism evidence="3 4">
    <name type="scientific">Rhodovulum visakhapatnamense</name>
    <dbReference type="NCBI Taxonomy" id="364297"/>
    <lineage>
        <taxon>Bacteria</taxon>
        <taxon>Pseudomonadati</taxon>
        <taxon>Pseudomonadota</taxon>
        <taxon>Alphaproteobacteria</taxon>
        <taxon>Rhodobacterales</taxon>
        <taxon>Paracoccaceae</taxon>
        <taxon>Rhodovulum</taxon>
    </lineage>
</organism>
<protein>
    <submittedName>
        <fullName evidence="3">VWA domain-containing protein</fullName>
    </submittedName>
</protein>
<keyword evidence="1" id="KW-0812">Transmembrane</keyword>
<gene>
    <name evidence="3" type="ORF">JMJ92_06660</name>
</gene>
<evidence type="ECO:0000313" key="3">
    <source>
        <dbReference type="EMBL" id="MBL3577838.1"/>
    </source>
</evidence>
<sequence>MIGVSAPLALALLPVALLPLATPWLRHSRLPRLDLRPPDGRSAVADPLLTGLGMVAVAALVLGIAGLHLKGGTVPHRGSGTNLVLLIDRSSSMDETFAGRAPDGTEESKSDAARRILLDFIGKRPDDRTGIAAFSTAPLPMLPLTRSRSAQTAAIAALDEPGLSQTDIGRGLALALGMMDGTTAAGSRAVLMVSDGAGVIAPEVQEALRWLAARQEVHLYWLYLRSEGAKSLFEVPRPGKPDTPQLRPERHLHLFLQRLGVPYRAFEAESPDAVARAVEEIGRMETRPILTDRAVPRRDLSRAAFIMAAAAALLLAVARGLERPWAPRAPLPPVRAE</sequence>
<dbReference type="Gene3D" id="3.40.50.410">
    <property type="entry name" value="von Willebrand factor, type A domain"/>
    <property type="match status" value="1"/>
</dbReference>
<accession>A0ABS1RDZ8</accession>
<name>A0ABS1RDZ8_9RHOB</name>
<reference evidence="4" key="1">
    <citation type="submission" date="2021-01" db="EMBL/GenBank/DDBJ databases">
        <title>Draft genomes of Rhodovulum sulfidophilum.</title>
        <authorList>
            <person name="Guzman M.S."/>
        </authorList>
    </citation>
    <scope>NUCLEOTIDE SEQUENCE [LARGE SCALE GENOMIC DNA]</scope>
    <source>
        <strain evidence="4">AB19</strain>
    </source>
</reference>
<feature type="transmembrane region" description="Helical" evidence="1">
    <location>
        <begin position="303"/>
        <end position="321"/>
    </location>
</feature>
<dbReference type="RefSeq" id="WP_075787713.1">
    <property type="nucleotide sequence ID" value="NZ_JAESIL010000020.1"/>
</dbReference>
<dbReference type="PANTHER" id="PTHR37464:SF1">
    <property type="entry name" value="BLL2463 PROTEIN"/>
    <property type="match status" value="1"/>
</dbReference>
<dbReference type="Proteomes" id="UP000635853">
    <property type="component" value="Unassembled WGS sequence"/>
</dbReference>
<evidence type="ECO:0000256" key="1">
    <source>
        <dbReference type="SAM" id="Phobius"/>
    </source>
</evidence>
<dbReference type="SUPFAM" id="SSF53300">
    <property type="entry name" value="vWA-like"/>
    <property type="match status" value="1"/>
</dbReference>
<feature type="domain" description="VWFA" evidence="2">
    <location>
        <begin position="82"/>
        <end position="281"/>
    </location>
</feature>
<dbReference type="PROSITE" id="PS50234">
    <property type="entry name" value="VWFA"/>
    <property type="match status" value="1"/>
</dbReference>
<keyword evidence="1" id="KW-1133">Transmembrane helix</keyword>
<keyword evidence="1" id="KW-0472">Membrane</keyword>
<dbReference type="InterPro" id="IPR036465">
    <property type="entry name" value="vWFA_dom_sf"/>
</dbReference>
<feature type="transmembrane region" description="Helical" evidence="1">
    <location>
        <begin position="47"/>
        <end position="69"/>
    </location>
</feature>
<evidence type="ECO:0000313" key="4">
    <source>
        <dbReference type="Proteomes" id="UP000635853"/>
    </source>
</evidence>
<dbReference type="InterPro" id="IPR002035">
    <property type="entry name" value="VWF_A"/>
</dbReference>
<dbReference type="Pfam" id="PF13519">
    <property type="entry name" value="VWA_2"/>
    <property type="match status" value="1"/>
</dbReference>
<dbReference type="PANTHER" id="PTHR37464">
    <property type="entry name" value="BLL2463 PROTEIN"/>
    <property type="match status" value="1"/>
</dbReference>
<evidence type="ECO:0000259" key="2">
    <source>
        <dbReference type="PROSITE" id="PS50234"/>
    </source>
</evidence>
<dbReference type="SMART" id="SM00327">
    <property type="entry name" value="VWA"/>
    <property type="match status" value="1"/>
</dbReference>
<comment type="caution">
    <text evidence="3">The sequence shown here is derived from an EMBL/GenBank/DDBJ whole genome shotgun (WGS) entry which is preliminary data.</text>
</comment>
<keyword evidence="4" id="KW-1185">Reference proteome</keyword>